<dbReference type="GO" id="GO:0006742">
    <property type="term" value="P:NADP+ catabolic process"/>
    <property type="evidence" value="ECO:0007669"/>
    <property type="project" value="TreeGrafter"/>
</dbReference>
<dbReference type="Gene3D" id="3.90.79.10">
    <property type="entry name" value="Nucleoside Triphosphate Pyrophosphohydrolase"/>
    <property type="match status" value="1"/>
</dbReference>
<keyword evidence="5 9" id="KW-0378">Hydrolase</keyword>
<dbReference type="STRING" id="906968.Trebr_2146"/>
<organism evidence="9 10">
    <name type="scientific">Treponema brennaborense (strain DSM 12168 / CIP 105900 / DD5/3)</name>
    <dbReference type="NCBI Taxonomy" id="906968"/>
    <lineage>
        <taxon>Bacteria</taxon>
        <taxon>Pseudomonadati</taxon>
        <taxon>Spirochaetota</taxon>
        <taxon>Spirochaetia</taxon>
        <taxon>Spirochaetales</taxon>
        <taxon>Treponemataceae</taxon>
        <taxon>Treponema</taxon>
    </lineage>
</organism>
<dbReference type="GO" id="GO:0046872">
    <property type="term" value="F:metal ion binding"/>
    <property type="evidence" value="ECO:0007669"/>
    <property type="project" value="UniProtKB-KW"/>
</dbReference>
<evidence type="ECO:0000259" key="8">
    <source>
        <dbReference type="PROSITE" id="PS51462"/>
    </source>
</evidence>
<dbReference type="Pfam" id="PF00293">
    <property type="entry name" value="NUDIX"/>
    <property type="match status" value="1"/>
</dbReference>
<dbReference type="InterPro" id="IPR050241">
    <property type="entry name" value="NAD-cap_RNA_hydrolase_NudC"/>
</dbReference>
<dbReference type="OrthoDB" id="9800077at2"/>
<proteinExistence type="inferred from homology"/>
<evidence type="ECO:0000256" key="5">
    <source>
        <dbReference type="ARBA" id="ARBA00022801"/>
    </source>
</evidence>
<dbReference type="AlphaFoldDB" id="F4LKK5"/>
<dbReference type="GO" id="GO:0005829">
    <property type="term" value="C:cytosol"/>
    <property type="evidence" value="ECO:0007669"/>
    <property type="project" value="TreeGrafter"/>
</dbReference>
<evidence type="ECO:0000313" key="9">
    <source>
        <dbReference type="EMBL" id="AEE17561.1"/>
    </source>
</evidence>
<evidence type="ECO:0000313" key="10">
    <source>
        <dbReference type="Proteomes" id="UP000006546"/>
    </source>
</evidence>
<keyword evidence="10" id="KW-1185">Reference proteome</keyword>
<dbReference type="InterPro" id="IPR000086">
    <property type="entry name" value="NUDIX_hydrolase_dom"/>
</dbReference>
<evidence type="ECO:0000256" key="7">
    <source>
        <dbReference type="ARBA" id="ARBA00023679"/>
    </source>
</evidence>
<comment type="similarity">
    <text evidence="3">Belongs to the Nudix hydrolase family. NudC subfamily.</text>
</comment>
<dbReference type="PROSITE" id="PS51462">
    <property type="entry name" value="NUDIX"/>
    <property type="match status" value="1"/>
</dbReference>
<sequence>MANENANFAVCPKCGAAGTVSYPDSRRWVCSACNFNLYNNVAAAVGVIICDCAGRVLFEVRAKNPGKGLLTIPGGFVDPNESAEQAVVRECREEIGLEPAAVRFLCSYPNTYEFDHVTYKTCDLFFTARLPETGGDTAESAESAESDGERALLGRLTAQQSEVTAFTFESVASERDIARLPLAFDSVRNALRTYAASCHSSSSRI</sequence>
<dbReference type="HOGENOM" id="CLU_037162_15_0_12"/>
<accession>F4LKK5</accession>
<keyword evidence="6" id="KW-0460">Magnesium</keyword>
<evidence type="ECO:0000256" key="1">
    <source>
        <dbReference type="ARBA" id="ARBA00001946"/>
    </source>
</evidence>
<dbReference type="PANTHER" id="PTHR42904:SF6">
    <property type="entry name" value="NAD-CAPPED RNA HYDROLASE NUDT12"/>
    <property type="match status" value="1"/>
</dbReference>
<dbReference type="GO" id="GO:0019677">
    <property type="term" value="P:NAD+ catabolic process"/>
    <property type="evidence" value="ECO:0007669"/>
    <property type="project" value="TreeGrafter"/>
</dbReference>
<comment type="catalytic activity">
    <reaction evidence="7">
        <text>a 5'-end NAD(+)-phospho-ribonucleoside in mRNA + H2O = a 5'-end phospho-adenosine-phospho-ribonucleoside in mRNA + beta-nicotinamide D-ribonucleotide + 2 H(+)</text>
        <dbReference type="Rhea" id="RHEA:60876"/>
        <dbReference type="Rhea" id="RHEA-COMP:15698"/>
        <dbReference type="Rhea" id="RHEA-COMP:15719"/>
        <dbReference type="ChEBI" id="CHEBI:14649"/>
        <dbReference type="ChEBI" id="CHEBI:15377"/>
        <dbReference type="ChEBI" id="CHEBI:15378"/>
        <dbReference type="ChEBI" id="CHEBI:144029"/>
        <dbReference type="ChEBI" id="CHEBI:144051"/>
    </reaction>
    <physiologicalReaction direction="left-to-right" evidence="7">
        <dbReference type="Rhea" id="RHEA:60877"/>
    </physiologicalReaction>
</comment>
<protein>
    <submittedName>
        <fullName evidence="9">NUDIX hydrolase</fullName>
    </submittedName>
</protein>
<dbReference type="eggNOG" id="COG2816">
    <property type="taxonomic scope" value="Bacteria"/>
</dbReference>
<name>F4LKK5_TREBD</name>
<dbReference type="PANTHER" id="PTHR42904">
    <property type="entry name" value="NUDIX HYDROLASE, NUDC SUBFAMILY"/>
    <property type="match status" value="1"/>
</dbReference>
<dbReference type="KEGG" id="tbe:Trebr_2146"/>
<reference evidence="10" key="1">
    <citation type="submission" date="2011-04" db="EMBL/GenBank/DDBJ databases">
        <title>The complete genome of Treponema brennaborense DSM 12168.</title>
        <authorList>
            <person name="Lucas S."/>
            <person name="Han J."/>
            <person name="Lapidus A."/>
            <person name="Bruce D."/>
            <person name="Goodwin L."/>
            <person name="Pitluck S."/>
            <person name="Peters L."/>
            <person name="Kyrpides N."/>
            <person name="Mavromatis K."/>
            <person name="Ivanova N."/>
            <person name="Mikhailova N."/>
            <person name="Pagani I."/>
            <person name="Teshima H."/>
            <person name="Detter J.C."/>
            <person name="Tapia R."/>
            <person name="Han C."/>
            <person name="Land M."/>
            <person name="Hauser L."/>
            <person name="Markowitz V."/>
            <person name="Cheng J.-F."/>
            <person name="Hugenholtz P."/>
            <person name="Woyke T."/>
            <person name="Wu D."/>
            <person name="Gronow S."/>
            <person name="Wellnitz S."/>
            <person name="Brambilla E."/>
            <person name="Klenk H.-P."/>
            <person name="Eisen J.A."/>
        </authorList>
    </citation>
    <scope>NUCLEOTIDE SEQUENCE [LARGE SCALE GENOMIC DNA]</scope>
    <source>
        <strain evidence="10">DSM 12168 / CIP 105900 / DD5/3</strain>
    </source>
</reference>
<evidence type="ECO:0000256" key="2">
    <source>
        <dbReference type="ARBA" id="ARBA00001947"/>
    </source>
</evidence>
<dbReference type="PRINTS" id="PR00502">
    <property type="entry name" value="NUDIXFAMILY"/>
</dbReference>
<gene>
    <name evidence="9" type="ordered locus">Trebr_2146</name>
</gene>
<dbReference type="Proteomes" id="UP000006546">
    <property type="component" value="Chromosome"/>
</dbReference>
<dbReference type="RefSeq" id="WP_013759263.1">
    <property type="nucleotide sequence ID" value="NC_015500.1"/>
</dbReference>
<dbReference type="CDD" id="cd04681">
    <property type="entry name" value="NUDIX_Hydrolase"/>
    <property type="match status" value="1"/>
</dbReference>
<comment type="cofactor">
    <cofactor evidence="1">
        <name>Mg(2+)</name>
        <dbReference type="ChEBI" id="CHEBI:18420"/>
    </cofactor>
</comment>
<dbReference type="InterPro" id="IPR015797">
    <property type="entry name" value="NUDIX_hydrolase-like_dom_sf"/>
</dbReference>
<feature type="domain" description="Nudix hydrolase" evidence="8">
    <location>
        <begin position="40"/>
        <end position="169"/>
    </location>
</feature>
<dbReference type="SUPFAM" id="SSF55811">
    <property type="entry name" value="Nudix"/>
    <property type="match status" value="1"/>
</dbReference>
<evidence type="ECO:0000256" key="4">
    <source>
        <dbReference type="ARBA" id="ARBA00022723"/>
    </source>
</evidence>
<dbReference type="GO" id="GO:0035529">
    <property type="term" value="F:NADH pyrophosphatase activity"/>
    <property type="evidence" value="ECO:0007669"/>
    <property type="project" value="TreeGrafter"/>
</dbReference>
<dbReference type="EMBL" id="CP002696">
    <property type="protein sequence ID" value="AEE17561.1"/>
    <property type="molecule type" value="Genomic_DNA"/>
</dbReference>
<evidence type="ECO:0000256" key="6">
    <source>
        <dbReference type="ARBA" id="ARBA00022842"/>
    </source>
</evidence>
<evidence type="ECO:0000256" key="3">
    <source>
        <dbReference type="ARBA" id="ARBA00009595"/>
    </source>
</evidence>
<keyword evidence="4" id="KW-0479">Metal-binding</keyword>
<comment type="cofactor">
    <cofactor evidence="2">
        <name>Zn(2+)</name>
        <dbReference type="ChEBI" id="CHEBI:29105"/>
    </cofactor>
</comment>
<dbReference type="InterPro" id="IPR020476">
    <property type="entry name" value="Nudix_hydrolase"/>
</dbReference>